<dbReference type="RefSeq" id="WP_092908057.1">
    <property type="nucleotide sequence ID" value="NZ_FOUZ01000006.1"/>
</dbReference>
<gene>
    <name evidence="2" type="ORF">SAMN05421738_106209</name>
</gene>
<feature type="signal peptide" evidence="1">
    <location>
        <begin position="1"/>
        <end position="17"/>
    </location>
</feature>
<evidence type="ECO:0000256" key="1">
    <source>
        <dbReference type="SAM" id="SignalP"/>
    </source>
</evidence>
<keyword evidence="1" id="KW-0732">Signal</keyword>
<evidence type="ECO:0000313" key="2">
    <source>
        <dbReference type="EMBL" id="SFN10359.1"/>
    </source>
</evidence>
<keyword evidence="3" id="KW-1185">Reference proteome</keyword>
<dbReference type="Proteomes" id="UP000199149">
    <property type="component" value="Unassembled WGS sequence"/>
</dbReference>
<protein>
    <submittedName>
        <fullName evidence="2">HmuY protein</fullName>
    </submittedName>
</protein>
<dbReference type="OrthoDB" id="1091850at2"/>
<accession>A0A1I4WBP0</accession>
<dbReference type="EMBL" id="FOUZ01000006">
    <property type="protein sequence ID" value="SFN10359.1"/>
    <property type="molecule type" value="Genomic_DNA"/>
</dbReference>
<dbReference type="AlphaFoldDB" id="A0A1I4WBP0"/>
<organism evidence="2 3">
    <name type="scientific">Algoriella xinjiangensis</name>
    <dbReference type="NCBI Taxonomy" id="684065"/>
    <lineage>
        <taxon>Bacteria</taxon>
        <taxon>Pseudomonadati</taxon>
        <taxon>Bacteroidota</taxon>
        <taxon>Flavobacteriia</taxon>
        <taxon>Flavobacteriales</taxon>
        <taxon>Weeksellaceae</taxon>
        <taxon>Algoriella</taxon>
    </lineage>
</organism>
<name>A0A1I4WBP0_9FLAO</name>
<proteinExistence type="predicted"/>
<dbReference type="Pfam" id="PF14064">
    <property type="entry name" value="HmuY"/>
    <property type="match status" value="2"/>
</dbReference>
<evidence type="ECO:0000313" key="3">
    <source>
        <dbReference type="Proteomes" id="UP000199149"/>
    </source>
</evidence>
<reference evidence="3" key="1">
    <citation type="submission" date="2016-10" db="EMBL/GenBank/DDBJ databases">
        <authorList>
            <person name="Varghese N."/>
            <person name="Submissions S."/>
        </authorList>
    </citation>
    <scope>NUCLEOTIDE SEQUENCE [LARGE SCALE GENOMIC DNA]</scope>
    <source>
        <strain evidence="3">XJ109</strain>
    </source>
</reference>
<feature type="chain" id="PRO_5011612974" evidence="1">
    <location>
        <begin position="18"/>
        <end position="466"/>
    </location>
</feature>
<dbReference type="CDD" id="cd12105">
    <property type="entry name" value="HmuY"/>
    <property type="match status" value="1"/>
</dbReference>
<sequence>MKIYTFILFLFSTLLFWSCNDEDSPLGQTFVAAFDKQSIDFSKIEGEETIKLIFSKVAEQDGQIHINVLADSATYNQDFSTLPIATNNEIIVPIKKGQTSASFIFKNLIYPFDSSNKIVQFEISKIDYPAAVIQGYSKVKISFERSVGGTILAEIGGPNEPFQVFVDLSKDAQTKAKRDSWDLGFYNGSYFRVELNGSIYMATKALTETDITKVTKASVNSLLNEVAVGTFTDSNKDFIDHPSGDILKTAIAEIKENDAENPVYLVNLGYEVGTETPAVGSAAIAGNQRGWKKVRFLKRGEDYVIQHANLDDKTYQEKTIQKNSTHNFTHFSLAKNEVVTVEPPKLDWDLNFTVFTNLIEGNGSYGFSDFVVNNLKAGVKAYRVNADKDVTFENFDAANIDETKFENDQRSIGDSWRQVTAPQTLYNDRFYIIRDADNNYYKIRMLAFKNASGLRGYPKFEYKLIK</sequence>
<dbReference type="InterPro" id="IPR025921">
    <property type="entry name" value="HmuY"/>
</dbReference>
<dbReference type="STRING" id="684065.SAMN05421738_106209"/>